<evidence type="ECO:0000313" key="3">
    <source>
        <dbReference type="Proteomes" id="UP000033111"/>
    </source>
</evidence>
<dbReference type="Proteomes" id="UP000033111">
    <property type="component" value="Chromosome"/>
</dbReference>
<dbReference type="OrthoDB" id="375190at2157"/>
<dbReference type="GeneID" id="24861673"/>
<dbReference type="KEGG" id="msw:MSSIT_2777"/>
<dbReference type="EMBL" id="CP009506">
    <property type="protein sequence ID" value="AKB29496.1"/>
    <property type="molecule type" value="Genomic_DNA"/>
</dbReference>
<keyword evidence="1" id="KW-0175">Coiled coil</keyword>
<feature type="coiled-coil region" evidence="1">
    <location>
        <begin position="154"/>
        <end position="188"/>
    </location>
</feature>
<dbReference type="AlphaFoldDB" id="A0A0E3L918"/>
<dbReference type="PATRIC" id="fig|1434120.4.peg.3635"/>
<organism evidence="2 3">
    <name type="scientific">Methanosarcina siciliae T4/M</name>
    <dbReference type="NCBI Taxonomy" id="1434120"/>
    <lineage>
        <taxon>Archaea</taxon>
        <taxon>Methanobacteriati</taxon>
        <taxon>Methanobacteriota</taxon>
        <taxon>Stenosarchaea group</taxon>
        <taxon>Methanomicrobia</taxon>
        <taxon>Methanosarcinales</taxon>
        <taxon>Methanosarcinaceae</taxon>
        <taxon>Methanosarcina</taxon>
    </lineage>
</organism>
<evidence type="ECO:0000256" key="1">
    <source>
        <dbReference type="SAM" id="Coils"/>
    </source>
</evidence>
<sequence length="330" mass="37932">MDEYLVSRKDLEKRLRLTRHEMEVAQKLESKLAVARRQLKTAQTDSKKLTKELTKEKNDVENLEKLSITRIIAEIKGTKDKKIKKERQEYWAAQLKCEASEKVIKELEKEINSLLGQRKKSFYDIESEYGQLLQEKEEVLKGQPGKTSQKLLYIAEEKGRLAAEEKELMEAEHAAQNAITSLNQLMETLKSADNWGKVDILGGGLITTAIKHSRIGDAREQIAAVQKNLNSLQRELGDIKKIDPDEVEINIGGLATFADYAFDGLVVDLIVQSRINEAQNRSQNLHGQVESIYCTVYEWRKNVKREMEELDKDKQSLIERSTIDEYQPER</sequence>
<keyword evidence="3" id="KW-1185">Reference proteome</keyword>
<accession>A0A0E3L918</accession>
<gene>
    <name evidence="2" type="ORF">MSSIT_2777</name>
</gene>
<proteinExistence type="predicted"/>
<feature type="coiled-coil region" evidence="1">
    <location>
        <begin position="90"/>
        <end position="117"/>
    </location>
</feature>
<feature type="coiled-coil region" evidence="1">
    <location>
        <begin position="8"/>
        <end position="66"/>
    </location>
</feature>
<dbReference type="HOGENOM" id="CLU_073844_0_0_2"/>
<dbReference type="RefSeq" id="WP_048173340.1">
    <property type="nucleotide sequence ID" value="NZ_CP009506.1"/>
</dbReference>
<feature type="coiled-coil region" evidence="1">
    <location>
        <begin position="215"/>
        <end position="242"/>
    </location>
</feature>
<evidence type="ECO:0000313" key="2">
    <source>
        <dbReference type="EMBL" id="AKB29496.1"/>
    </source>
</evidence>
<reference evidence="2 3" key="1">
    <citation type="submission" date="2014-07" db="EMBL/GenBank/DDBJ databases">
        <title>Methanogenic archaea and the global carbon cycle.</title>
        <authorList>
            <person name="Henriksen J.R."/>
            <person name="Luke J."/>
            <person name="Reinhart S."/>
            <person name="Benedict M.N."/>
            <person name="Youngblut N.D."/>
            <person name="Metcalf M.E."/>
            <person name="Whitaker R.J."/>
            <person name="Metcalf W.W."/>
        </authorList>
    </citation>
    <scope>NUCLEOTIDE SEQUENCE [LARGE SCALE GENOMIC DNA]</scope>
    <source>
        <strain evidence="2 3">T4/M</strain>
    </source>
</reference>
<protein>
    <submittedName>
        <fullName evidence="2">Uncharacterized protein</fullName>
    </submittedName>
</protein>
<name>A0A0E3L918_9EURY</name>